<keyword evidence="2" id="KW-1185">Reference proteome</keyword>
<sequence length="121" mass="13347">MLSTATQPAWPSAATLRLPARTNLRHQPKKAFLASPAAREELLGFLSLNAHFTTADIADLRDLLAQYPAAAVYNAVQRACREHLQQQLTAADRAAQEQLNKMLLTPLFHFACTQRLSHATA</sequence>
<organism evidence="1 2">
    <name type="scientific">Hymenobacter busanensis</name>
    <dbReference type="NCBI Taxonomy" id="2607656"/>
    <lineage>
        <taxon>Bacteria</taxon>
        <taxon>Pseudomonadati</taxon>
        <taxon>Bacteroidota</taxon>
        <taxon>Cytophagia</taxon>
        <taxon>Cytophagales</taxon>
        <taxon>Hymenobacteraceae</taxon>
        <taxon>Hymenobacter</taxon>
    </lineage>
</organism>
<protein>
    <submittedName>
        <fullName evidence="1">Uncharacterized protein</fullName>
    </submittedName>
</protein>
<name>A0A7L4ZYD3_9BACT</name>
<comment type="caution">
    <text evidence="1">The sequence shown here is derived from an EMBL/GenBank/DDBJ whole genome shotgun (WGS) entry which is preliminary data.</text>
</comment>
<proteinExistence type="predicted"/>
<gene>
    <name evidence="1" type="ORF">F0P96_10865</name>
</gene>
<reference evidence="1 2" key="1">
    <citation type="submission" date="2019-09" db="EMBL/GenBank/DDBJ databases">
        <title>Genome sequence of Hymenobacter sp. M3.</title>
        <authorList>
            <person name="Srinivasan S."/>
        </authorList>
    </citation>
    <scope>NUCLEOTIDE SEQUENCE [LARGE SCALE GENOMIC DNA]</scope>
    <source>
        <strain evidence="1 2">M3</strain>
    </source>
</reference>
<dbReference type="EMBL" id="VTWU01000003">
    <property type="protein sequence ID" value="KAA9333461.1"/>
    <property type="molecule type" value="Genomic_DNA"/>
</dbReference>
<dbReference type="RefSeq" id="WP_151078882.1">
    <property type="nucleotide sequence ID" value="NZ_CP047647.1"/>
</dbReference>
<dbReference type="Proteomes" id="UP000326380">
    <property type="component" value="Unassembled WGS sequence"/>
</dbReference>
<accession>A0A7L4ZYD3</accession>
<dbReference type="AlphaFoldDB" id="A0A7L4ZYD3"/>
<evidence type="ECO:0000313" key="1">
    <source>
        <dbReference type="EMBL" id="KAA9333461.1"/>
    </source>
</evidence>
<evidence type="ECO:0000313" key="2">
    <source>
        <dbReference type="Proteomes" id="UP000326380"/>
    </source>
</evidence>